<dbReference type="SUPFAM" id="SSF82693">
    <property type="entry name" value="Multidrug efflux transporter AcrB pore domain, PN1, PN2, PC1 and PC2 subdomains"/>
    <property type="match status" value="3"/>
</dbReference>
<dbReference type="NCBIfam" id="TIGR00914">
    <property type="entry name" value="2A0601"/>
    <property type="match status" value="1"/>
</dbReference>
<reference evidence="9 11" key="1">
    <citation type="submission" date="2015-11" db="EMBL/GenBank/DDBJ databases">
        <title>Genomic analysis of 38 Legionella species identifies large and diverse effector repertoires.</title>
        <authorList>
            <person name="Burstein D."/>
            <person name="Amaro F."/>
            <person name="Zusman T."/>
            <person name="Lifshitz Z."/>
            <person name="Cohen O."/>
            <person name="Gilbert J.A."/>
            <person name="Pupko T."/>
            <person name="Shuman H.A."/>
            <person name="Segal G."/>
        </authorList>
    </citation>
    <scope>NUCLEOTIDE SEQUENCE [LARGE SCALE GENOMIC DNA]</scope>
    <source>
        <strain evidence="9 11">ATCC 43877</strain>
    </source>
</reference>
<evidence type="ECO:0000256" key="5">
    <source>
        <dbReference type="ARBA" id="ARBA00022692"/>
    </source>
</evidence>
<feature type="transmembrane region" description="Helical" evidence="8">
    <location>
        <begin position="386"/>
        <end position="409"/>
    </location>
</feature>
<dbReference type="RefSeq" id="WP_028384609.1">
    <property type="nucleotide sequence ID" value="NZ_CAAAJG010000014.1"/>
</dbReference>
<evidence type="ECO:0000313" key="9">
    <source>
        <dbReference type="EMBL" id="KTD35673.1"/>
    </source>
</evidence>
<dbReference type="Gene3D" id="3.30.70.1440">
    <property type="entry name" value="Multidrug efflux transporter AcrB pore domain"/>
    <property type="match status" value="1"/>
</dbReference>
<comment type="subcellular location">
    <subcellularLocation>
        <location evidence="1">Cell membrane</location>
        <topology evidence="1">Multi-pass membrane protein</topology>
    </subcellularLocation>
</comment>
<feature type="transmembrane region" description="Helical" evidence="8">
    <location>
        <begin position="360"/>
        <end position="380"/>
    </location>
</feature>
<evidence type="ECO:0000256" key="4">
    <source>
        <dbReference type="ARBA" id="ARBA00022475"/>
    </source>
</evidence>
<feature type="transmembrane region" description="Helical" evidence="8">
    <location>
        <begin position="911"/>
        <end position="935"/>
    </location>
</feature>
<keyword evidence="4" id="KW-1003">Cell membrane</keyword>
<feature type="transmembrane region" description="Helical" evidence="8">
    <location>
        <begin position="465"/>
        <end position="491"/>
    </location>
</feature>
<dbReference type="GO" id="GO:0008324">
    <property type="term" value="F:monoatomic cation transmembrane transporter activity"/>
    <property type="evidence" value="ECO:0007669"/>
    <property type="project" value="InterPro"/>
</dbReference>
<accession>A0A378JVW5</accession>
<reference evidence="10 12" key="2">
    <citation type="submission" date="2018-06" db="EMBL/GenBank/DDBJ databases">
        <authorList>
            <consortium name="Pathogen Informatics"/>
            <person name="Doyle S."/>
        </authorList>
    </citation>
    <scope>NUCLEOTIDE SEQUENCE [LARGE SCALE GENOMIC DNA]</scope>
    <source>
        <strain evidence="10 12">NCTC12239</strain>
    </source>
</reference>
<dbReference type="SUPFAM" id="SSF82866">
    <property type="entry name" value="Multidrug efflux transporter AcrB transmembrane domain"/>
    <property type="match status" value="2"/>
</dbReference>
<feature type="transmembrane region" description="Helical" evidence="8">
    <location>
        <begin position="988"/>
        <end position="1013"/>
    </location>
</feature>
<dbReference type="EMBL" id="UGOG01000001">
    <property type="protein sequence ID" value="STX62803.1"/>
    <property type="molecule type" value="Genomic_DNA"/>
</dbReference>
<feature type="transmembrane region" description="Helical" evidence="8">
    <location>
        <begin position="859"/>
        <end position="876"/>
    </location>
</feature>
<evidence type="ECO:0000256" key="6">
    <source>
        <dbReference type="ARBA" id="ARBA00022989"/>
    </source>
</evidence>
<dbReference type="SUPFAM" id="SSF82714">
    <property type="entry name" value="Multidrug efflux transporter AcrB TolC docking domain, DN and DC subdomains"/>
    <property type="match status" value="2"/>
</dbReference>
<feature type="transmembrane region" description="Helical" evidence="8">
    <location>
        <begin position="334"/>
        <end position="353"/>
    </location>
</feature>
<evidence type="ECO:0000256" key="8">
    <source>
        <dbReference type="SAM" id="Phobius"/>
    </source>
</evidence>
<feature type="transmembrane region" description="Helical" evidence="8">
    <location>
        <begin position="436"/>
        <end position="453"/>
    </location>
</feature>
<dbReference type="InterPro" id="IPR004763">
    <property type="entry name" value="CusA-like"/>
</dbReference>
<dbReference type="GO" id="GO:0005886">
    <property type="term" value="C:plasma membrane"/>
    <property type="evidence" value="ECO:0007669"/>
    <property type="project" value="UniProtKB-SubCell"/>
</dbReference>
<evidence type="ECO:0000313" key="10">
    <source>
        <dbReference type="EMBL" id="STX62803.1"/>
    </source>
</evidence>
<dbReference type="AlphaFoldDB" id="A0A378JVW5"/>
<keyword evidence="6 8" id="KW-1133">Transmembrane helix</keyword>
<dbReference type="PANTHER" id="PTHR32063">
    <property type="match status" value="1"/>
</dbReference>
<sequence>MINKLIALCFQRRHIAWGAAILIGVYGYISCTRMTIEAYPELNDVTVVITTQVPGLAAEEIEQQITIPLERALVTLPHLSVLRSSSTFALSLITLGFKDNASEYFARARVFELLNTVSLPPGIQPTIDPLTGSGSEIYRYTLESNTKDLMELSEIQRWIVMPALKQVPGIAEVNNFGGFTKEYQLTLNPLKLSSYALGVNDVVNAIINNSSFAGGGRVSRGEQSYILRGMGQIHTLEELGSVVVRQQQNIPIFTRDLGVLEFGHKEREGILGKNHNPDTIQGIVLMRKGENPGKILVGVHAKIDQLQEQLKPMGVSIVPYIDRDDLVHLTIHTITHTVIEGIVVVCLVLMLFLGNFRSALVVTVAIPAALVSVFIFMNLTQMPANLFSLGAIDFGVIVDGAIVVMEAILRRREEYPDKILSAEEVLKATNNVARPIFFATLIIISAYLPLFAFEHAEGKLFKPMAYTVCFALLGALICTLVLIPGLTYTALRKPQKMHHNRPLIWLTEKYSSLLRQLLKRPSIAYVLGLITLSMVLILGSTAGREFLPELDEGSLWLQAELPSGLSLEKANTMAENLRQTLLKHPEVSFIVTQLGRSDDGTDPWTPSHIEAPVGLKPYSQWPDKETKAQFINKLSKEFAQMPGYNIGISQPIIDGVNDMVGGAHSPLALRIYGTDLRECRRIGNEIVAILKTIPGTASASLFQEPPIPQIAIEIDRDKIARYGINVSDVTNLIQTSLGGAPVTTVYVENRIYNATARLPKSYKNNIQSLGALFITSPSGAQIPLSELAHLEYRTGESNISHESGERQVTVRMDNRGRDLTSYLNEAKYRINNEVRFDAKQFRLEWAGQFQSQERAEKRLVYILGIMLIMMGLLLFFEFQKLHLVLLVLGVVPMATLGGLITLHLTGETLNVATAVGFIALFGVSVQNAIIMLANIRRVRSSNKSLSRAVVNGATERLRPVLLTATVASFGMLPAALATGVGTDVQRGLATVIVGGLAVSTLLTLFILPTYYYALARFLEHNGSGFPLWRRKR</sequence>
<dbReference type="EMBL" id="LNYN01000014">
    <property type="protein sequence ID" value="KTD35673.1"/>
    <property type="molecule type" value="Genomic_DNA"/>
</dbReference>
<evidence type="ECO:0000256" key="3">
    <source>
        <dbReference type="ARBA" id="ARBA00022448"/>
    </source>
</evidence>
<evidence type="ECO:0000313" key="11">
    <source>
        <dbReference type="Proteomes" id="UP000054985"/>
    </source>
</evidence>
<dbReference type="Gene3D" id="3.30.70.1320">
    <property type="entry name" value="Multidrug efflux transporter AcrB pore domain like"/>
    <property type="match status" value="1"/>
</dbReference>
<name>A0A378JVW5_9GAMM</name>
<dbReference type="PRINTS" id="PR00702">
    <property type="entry name" value="ACRIFLAVINRP"/>
</dbReference>
<dbReference type="OrthoDB" id="9758757at2"/>
<evidence type="ECO:0000256" key="1">
    <source>
        <dbReference type="ARBA" id="ARBA00004651"/>
    </source>
</evidence>
<dbReference type="GO" id="GO:0042910">
    <property type="term" value="F:xenobiotic transmembrane transporter activity"/>
    <property type="evidence" value="ECO:0007669"/>
    <property type="project" value="TreeGrafter"/>
</dbReference>
<protein>
    <submittedName>
        <fullName evidence="10">Multidrug efflux pump</fullName>
    </submittedName>
</protein>
<feature type="transmembrane region" description="Helical" evidence="8">
    <location>
        <begin position="523"/>
        <end position="542"/>
    </location>
</feature>
<dbReference type="InterPro" id="IPR027463">
    <property type="entry name" value="AcrB_DN_DC_subdom"/>
</dbReference>
<dbReference type="Gene3D" id="3.30.2090.10">
    <property type="entry name" value="Multidrug efflux transporter AcrB TolC docking domain, DN and DC subdomains"/>
    <property type="match status" value="2"/>
</dbReference>
<keyword evidence="11" id="KW-1185">Reference proteome</keyword>
<dbReference type="Gene3D" id="3.30.70.1430">
    <property type="entry name" value="Multidrug efflux transporter AcrB pore domain"/>
    <property type="match status" value="2"/>
</dbReference>
<dbReference type="Proteomes" id="UP000254040">
    <property type="component" value="Unassembled WGS sequence"/>
</dbReference>
<dbReference type="PANTHER" id="PTHR32063:SF17">
    <property type="entry name" value="CATION EFFLUX SYSTEM PROTEIN"/>
    <property type="match status" value="1"/>
</dbReference>
<feature type="transmembrane region" description="Helical" evidence="8">
    <location>
        <begin position="956"/>
        <end position="976"/>
    </location>
</feature>
<comment type="similarity">
    <text evidence="2">Belongs to the resistance-nodulation-cell division (RND) (TC 2.A.6) family.</text>
</comment>
<evidence type="ECO:0000313" key="12">
    <source>
        <dbReference type="Proteomes" id="UP000254040"/>
    </source>
</evidence>
<keyword evidence="5 8" id="KW-0812">Transmembrane</keyword>
<keyword evidence="7 8" id="KW-0472">Membrane</keyword>
<proteinExistence type="inferred from homology"/>
<organism evidence="10 12">
    <name type="scientific">Legionella moravica</name>
    <dbReference type="NCBI Taxonomy" id="39962"/>
    <lineage>
        <taxon>Bacteria</taxon>
        <taxon>Pseudomonadati</taxon>
        <taxon>Pseudomonadota</taxon>
        <taxon>Gammaproteobacteria</taxon>
        <taxon>Legionellales</taxon>
        <taxon>Legionellaceae</taxon>
        <taxon>Legionella</taxon>
    </lineage>
</organism>
<gene>
    <name evidence="10" type="primary">czcA_2</name>
    <name evidence="9" type="ORF">Lmor_1120</name>
    <name evidence="10" type="ORF">NCTC12239_01742</name>
</gene>
<dbReference type="Proteomes" id="UP000054985">
    <property type="component" value="Unassembled WGS sequence"/>
</dbReference>
<evidence type="ECO:0000256" key="7">
    <source>
        <dbReference type="ARBA" id="ARBA00023136"/>
    </source>
</evidence>
<dbReference type="InterPro" id="IPR001036">
    <property type="entry name" value="Acrflvin-R"/>
</dbReference>
<evidence type="ECO:0000256" key="2">
    <source>
        <dbReference type="ARBA" id="ARBA00010942"/>
    </source>
</evidence>
<keyword evidence="3" id="KW-0813">Transport</keyword>
<dbReference type="Pfam" id="PF00873">
    <property type="entry name" value="ACR_tran"/>
    <property type="match status" value="1"/>
</dbReference>
<dbReference type="STRING" id="39962.Lmor_1120"/>
<dbReference type="Gene3D" id="1.20.1640.10">
    <property type="entry name" value="Multidrug efflux transporter AcrB transmembrane domain"/>
    <property type="match status" value="2"/>
</dbReference>
<feature type="transmembrane region" description="Helical" evidence="8">
    <location>
        <begin position="883"/>
        <end position="905"/>
    </location>
</feature>